<feature type="transmembrane region" description="Helical" evidence="1">
    <location>
        <begin position="34"/>
        <end position="53"/>
    </location>
</feature>
<keyword evidence="1" id="KW-1133">Transmembrane helix</keyword>
<dbReference type="Proteomes" id="UP000324326">
    <property type="component" value="Unassembled WGS sequence"/>
</dbReference>
<evidence type="ECO:0008006" key="4">
    <source>
        <dbReference type="Google" id="ProtNLM"/>
    </source>
</evidence>
<comment type="caution">
    <text evidence="2">The sequence shown here is derived from an EMBL/GenBank/DDBJ whole genome shotgun (WGS) entry which is preliminary data.</text>
</comment>
<accession>A0A5M8RZJ3</accession>
<evidence type="ECO:0000313" key="2">
    <source>
        <dbReference type="EMBL" id="KAA6452743.1"/>
    </source>
</evidence>
<reference evidence="2 3" key="1">
    <citation type="submission" date="2018-08" db="EMBL/GenBank/DDBJ databases">
        <title>Bacillus phenotypic plasticity.</title>
        <authorList>
            <person name="Hurtado E."/>
        </authorList>
    </citation>
    <scope>NUCLEOTIDE SEQUENCE [LARGE SCALE GENOMIC DNA]</scope>
    <source>
        <strain evidence="2 3">427</strain>
    </source>
</reference>
<evidence type="ECO:0000256" key="1">
    <source>
        <dbReference type="SAM" id="Phobius"/>
    </source>
</evidence>
<gene>
    <name evidence="2" type="ORF">DX927_00510</name>
</gene>
<organism evidence="2 3">
    <name type="scientific">Bacillus swezeyi</name>
    <dbReference type="NCBI Taxonomy" id="1925020"/>
    <lineage>
        <taxon>Bacteria</taxon>
        <taxon>Bacillati</taxon>
        <taxon>Bacillota</taxon>
        <taxon>Bacilli</taxon>
        <taxon>Bacillales</taxon>
        <taxon>Bacillaceae</taxon>
        <taxon>Bacillus</taxon>
    </lineage>
</organism>
<dbReference type="AlphaFoldDB" id="A0A5M8RZJ3"/>
<name>A0A5M8RZJ3_9BACI</name>
<feature type="transmembrane region" description="Helical" evidence="1">
    <location>
        <begin position="6"/>
        <end position="22"/>
    </location>
</feature>
<dbReference type="Pfam" id="PF14150">
    <property type="entry name" value="YesK"/>
    <property type="match status" value="1"/>
</dbReference>
<dbReference type="InterPro" id="IPR025434">
    <property type="entry name" value="YesK-like"/>
</dbReference>
<dbReference type="RefSeq" id="WP_148955508.1">
    <property type="nucleotide sequence ID" value="NZ_JAYLVX010000015.1"/>
</dbReference>
<protein>
    <recommendedName>
        <fullName evidence="4">YesK-like protein</fullName>
    </recommendedName>
</protein>
<proteinExistence type="predicted"/>
<keyword evidence="1" id="KW-0472">Membrane</keyword>
<evidence type="ECO:0000313" key="3">
    <source>
        <dbReference type="Proteomes" id="UP000324326"/>
    </source>
</evidence>
<feature type="transmembrane region" description="Helical" evidence="1">
    <location>
        <begin position="59"/>
        <end position="82"/>
    </location>
</feature>
<keyword evidence="1" id="KW-0812">Transmembrane</keyword>
<dbReference type="EMBL" id="QSND01000001">
    <property type="protein sequence ID" value="KAA6452743.1"/>
    <property type="molecule type" value="Genomic_DNA"/>
</dbReference>
<sequence>MSYWLMTAILTVIITGISLIFNKKKSPLQYGIPSIFMLGSFVLLIISFFVGGWEGMGIGAISVSLLIASIIALIVMSLSVFLKGD</sequence>